<comment type="caution">
    <text evidence="5">The sequence shown here is derived from an EMBL/GenBank/DDBJ whole genome shotgun (WGS) entry which is preliminary data.</text>
</comment>
<organism evidence="5 6">
    <name type="scientific">Demequina activiva</name>
    <dbReference type="NCBI Taxonomy" id="1582364"/>
    <lineage>
        <taxon>Bacteria</taxon>
        <taxon>Bacillati</taxon>
        <taxon>Actinomycetota</taxon>
        <taxon>Actinomycetes</taxon>
        <taxon>Micrococcales</taxon>
        <taxon>Demequinaceae</taxon>
        <taxon>Demequina</taxon>
    </lineage>
</organism>
<dbReference type="Pfam" id="PF00005">
    <property type="entry name" value="ABC_tran"/>
    <property type="match status" value="1"/>
</dbReference>
<evidence type="ECO:0000256" key="1">
    <source>
        <dbReference type="ARBA" id="ARBA00022448"/>
    </source>
</evidence>
<gene>
    <name evidence="5" type="ORF">Dac01nite_17990</name>
</gene>
<feature type="domain" description="ABC transporter" evidence="4">
    <location>
        <begin position="1"/>
        <end position="235"/>
    </location>
</feature>
<dbReference type="PROSITE" id="PS00211">
    <property type="entry name" value="ABC_TRANSPORTER_1"/>
    <property type="match status" value="1"/>
</dbReference>
<dbReference type="PROSITE" id="PS50893">
    <property type="entry name" value="ABC_TRANSPORTER_2"/>
    <property type="match status" value="1"/>
</dbReference>
<reference evidence="5" key="1">
    <citation type="submission" date="2021-01" db="EMBL/GenBank/DDBJ databases">
        <title>Whole genome shotgun sequence of Demequina activiva NBRC 110675.</title>
        <authorList>
            <person name="Komaki H."/>
            <person name="Tamura T."/>
        </authorList>
    </citation>
    <scope>NUCLEOTIDE SEQUENCE</scope>
    <source>
        <strain evidence="5">NBRC 110675</strain>
    </source>
</reference>
<keyword evidence="2" id="KW-0547">Nucleotide-binding</keyword>
<dbReference type="SMART" id="SM00382">
    <property type="entry name" value="AAA"/>
    <property type="match status" value="1"/>
</dbReference>
<protein>
    <submittedName>
        <fullName evidence="5">Molybdenum ABC transporter ATP-binding protein</fullName>
    </submittedName>
</protein>
<evidence type="ECO:0000256" key="2">
    <source>
        <dbReference type="ARBA" id="ARBA00022741"/>
    </source>
</evidence>
<dbReference type="InterPro" id="IPR003593">
    <property type="entry name" value="AAA+_ATPase"/>
</dbReference>
<keyword evidence="1" id="KW-0813">Transport</keyword>
<dbReference type="Proteomes" id="UP000652354">
    <property type="component" value="Unassembled WGS sequence"/>
</dbReference>
<sequence>MSLDARISVDERGVDAALTVPHGETLALLGPNGSGKSTVLAAIAGTLRPQRGHARLDERTLHALDRDMPAQWRHPRERRIGLVTQRADLFPALPVIDNIAYGLRARGLSRGHAREEARSWLARADLLGLADRRPTTLSAGQARRVAIVRALAAQPDALMLDEPFAGVDVEAAQQLRALVAEQTRSITTVIATHEVLDAHLLASQVAVLAGGAVVEAGSTATVLTRPRTEFAAAMAGRILLRGEAQDGALVTPDGARLPANTSEVARGASALVAISPLEVRIATAGQRADLTDTVRLLEPRGDLVRVTGATLAADVAPHQAAGLAVGADVGWRVTAPPVAYAA</sequence>
<dbReference type="AlphaFoldDB" id="A0A919UGP2"/>
<dbReference type="PANTHER" id="PTHR42781">
    <property type="entry name" value="SPERMIDINE/PUTRESCINE IMPORT ATP-BINDING PROTEIN POTA"/>
    <property type="match status" value="1"/>
</dbReference>
<accession>A0A919UGP2</accession>
<evidence type="ECO:0000259" key="4">
    <source>
        <dbReference type="PROSITE" id="PS50893"/>
    </source>
</evidence>
<keyword evidence="3 5" id="KW-0067">ATP-binding</keyword>
<keyword evidence="6" id="KW-1185">Reference proteome</keyword>
<dbReference type="RefSeq" id="WP_203656174.1">
    <property type="nucleotide sequence ID" value="NZ_BONR01000004.1"/>
</dbReference>
<proteinExistence type="predicted"/>
<evidence type="ECO:0000313" key="6">
    <source>
        <dbReference type="Proteomes" id="UP000652354"/>
    </source>
</evidence>
<dbReference type="PANTHER" id="PTHR42781:SF4">
    <property type="entry name" value="SPERMIDINE_PUTRESCINE IMPORT ATP-BINDING PROTEIN POTA"/>
    <property type="match status" value="1"/>
</dbReference>
<dbReference type="InterPro" id="IPR017871">
    <property type="entry name" value="ABC_transporter-like_CS"/>
</dbReference>
<evidence type="ECO:0000313" key="5">
    <source>
        <dbReference type="EMBL" id="GIG55047.1"/>
    </source>
</evidence>
<evidence type="ECO:0000256" key="3">
    <source>
        <dbReference type="ARBA" id="ARBA00022840"/>
    </source>
</evidence>
<dbReference type="InterPro" id="IPR027417">
    <property type="entry name" value="P-loop_NTPase"/>
</dbReference>
<dbReference type="GO" id="GO:0016887">
    <property type="term" value="F:ATP hydrolysis activity"/>
    <property type="evidence" value="ECO:0007669"/>
    <property type="project" value="InterPro"/>
</dbReference>
<dbReference type="GO" id="GO:0005524">
    <property type="term" value="F:ATP binding"/>
    <property type="evidence" value="ECO:0007669"/>
    <property type="project" value="UniProtKB-KW"/>
</dbReference>
<dbReference type="SUPFAM" id="SSF52540">
    <property type="entry name" value="P-loop containing nucleoside triphosphate hydrolases"/>
    <property type="match status" value="1"/>
</dbReference>
<name>A0A919UGP2_9MICO</name>
<dbReference type="InterPro" id="IPR003439">
    <property type="entry name" value="ABC_transporter-like_ATP-bd"/>
</dbReference>
<dbReference type="Gene3D" id="3.40.50.300">
    <property type="entry name" value="P-loop containing nucleotide triphosphate hydrolases"/>
    <property type="match status" value="1"/>
</dbReference>
<dbReference type="EMBL" id="BONR01000004">
    <property type="protein sequence ID" value="GIG55047.1"/>
    <property type="molecule type" value="Genomic_DNA"/>
</dbReference>
<dbReference type="InterPro" id="IPR050093">
    <property type="entry name" value="ABC_SmlMolc_Importer"/>
</dbReference>